<dbReference type="RefSeq" id="WP_071506891.1">
    <property type="nucleotide sequence ID" value="NZ_MORL01000116.1"/>
</dbReference>
<dbReference type="EMBL" id="MORL01000116">
    <property type="protein sequence ID" value="OIN55481.1"/>
    <property type="molecule type" value="Genomic_DNA"/>
</dbReference>
<dbReference type="AlphaFoldDB" id="A0A1S2V9T2"/>
<accession>A0A1S2V9T2</accession>
<dbReference type="Proteomes" id="UP000181790">
    <property type="component" value="Unassembled WGS sequence"/>
</dbReference>
<evidence type="ECO:0000259" key="1">
    <source>
        <dbReference type="Pfam" id="PF03572"/>
    </source>
</evidence>
<organism evidence="2 3">
    <name type="scientific">Arsenicibacter rosenii</name>
    <dbReference type="NCBI Taxonomy" id="1750698"/>
    <lineage>
        <taxon>Bacteria</taxon>
        <taxon>Pseudomonadati</taxon>
        <taxon>Bacteroidota</taxon>
        <taxon>Cytophagia</taxon>
        <taxon>Cytophagales</taxon>
        <taxon>Spirosomataceae</taxon>
        <taxon>Arsenicibacter</taxon>
    </lineage>
</organism>
<dbReference type="Pfam" id="PF03572">
    <property type="entry name" value="Peptidase_S41"/>
    <property type="match status" value="1"/>
</dbReference>
<feature type="non-terminal residue" evidence="2">
    <location>
        <position position="1"/>
    </location>
</feature>
<dbReference type="InterPro" id="IPR029045">
    <property type="entry name" value="ClpP/crotonase-like_dom_sf"/>
</dbReference>
<name>A0A1S2V9T2_9BACT</name>
<dbReference type="PANTHER" id="PTHR32060">
    <property type="entry name" value="TAIL-SPECIFIC PROTEASE"/>
    <property type="match status" value="1"/>
</dbReference>
<proteinExistence type="predicted"/>
<dbReference type="GO" id="GO:0006508">
    <property type="term" value="P:proteolysis"/>
    <property type="evidence" value="ECO:0007669"/>
    <property type="project" value="InterPro"/>
</dbReference>
<dbReference type="Gene3D" id="3.90.226.10">
    <property type="entry name" value="2-enoyl-CoA Hydratase, Chain A, domain 1"/>
    <property type="match status" value="1"/>
</dbReference>
<dbReference type="InterPro" id="IPR005151">
    <property type="entry name" value="Tail-specific_protease"/>
</dbReference>
<dbReference type="GO" id="GO:0004175">
    <property type="term" value="F:endopeptidase activity"/>
    <property type="evidence" value="ECO:0007669"/>
    <property type="project" value="TreeGrafter"/>
</dbReference>
<keyword evidence="3" id="KW-1185">Reference proteome</keyword>
<evidence type="ECO:0000313" key="3">
    <source>
        <dbReference type="Proteomes" id="UP000181790"/>
    </source>
</evidence>
<comment type="caution">
    <text evidence="2">The sequence shown here is derived from an EMBL/GenBank/DDBJ whole genome shotgun (WGS) entry which is preliminary data.</text>
</comment>
<sequence>QLAHARLFPFQVMLEGEKLMVTYNDTPDNETIMPGMEILSINGRKAPEIIGLILERISGDGYIQTGKRKRLERLFAQSFWLFIDQSPEFTVVVSNTVGKEMSVMVAGVLSSERTTNRNANRVNDPMMKAANQLNGSKDNISLRFVDDKSIAGLRIKAFDGQAFVSKLDSLFLLLKRENTKALILDLRGNGGGVDEYGAALVSQFTDKPFRYFDRIHLQSIAPSFATWKPQTFVSLREGTMPDSNGGYLVKPSLHTGVGEQPPGKHPFMGSVFVLMDGGTFSTSADVTATLQKLTNAVFIGEESGGTAEGNTSGLNALIKLPNSELGLKINMYGYWNALSMGGKGRGTLPDYTLETRIADLLQGQDRQWLLALSLARNVTKK</sequence>
<protein>
    <recommendedName>
        <fullName evidence="1">Tail specific protease domain-containing protein</fullName>
    </recommendedName>
</protein>
<dbReference type="GO" id="GO:0008236">
    <property type="term" value="F:serine-type peptidase activity"/>
    <property type="evidence" value="ECO:0007669"/>
    <property type="project" value="InterPro"/>
</dbReference>
<feature type="domain" description="Tail specific protease" evidence="1">
    <location>
        <begin position="150"/>
        <end position="352"/>
    </location>
</feature>
<evidence type="ECO:0000313" key="2">
    <source>
        <dbReference type="EMBL" id="OIN55481.1"/>
    </source>
</evidence>
<gene>
    <name evidence="2" type="ORF">BLX24_30145</name>
</gene>
<dbReference type="PANTHER" id="PTHR32060:SF22">
    <property type="entry name" value="CARBOXYL-TERMINAL-PROCESSING PEPTIDASE 3, CHLOROPLASTIC"/>
    <property type="match status" value="1"/>
</dbReference>
<reference evidence="2 3" key="1">
    <citation type="submission" date="2016-10" db="EMBL/GenBank/DDBJ databases">
        <title>Arsenicibacter rosenii gen. nov., sp. nov., an efficient arsenic-methylating bacterium isolated from an arsenic-contaminated paddy soil.</title>
        <authorList>
            <person name="Huang K."/>
        </authorList>
    </citation>
    <scope>NUCLEOTIDE SEQUENCE [LARGE SCALE GENOMIC DNA]</scope>
    <source>
        <strain evidence="2 3">SM-1</strain>
    </source>
</reference>
<dbReference type="SUPFAM" id="SSF52096">
    <property type="entry name" value="ClpP/crotonase"/>
    <property type="match status" value="1"/>
</dbReference>